<evidence type="ECO:0000256" key="4">
    <source>
        <dbReference type="SAM" id="MobiDB-lite"/>
    </source>
</evidence>
<feature type="compositionally biased region" description="Basic and acidic residues" evidence="4">
    <location>
        <begin position="235"/>
        <end position="247"/>
    </location>
</feature>
<gene>
    <name evidence="5" type="ORF">Cvel_4825</name>
</gene>
<dbReference type="EMBL" id="CDMZ01001303">
    <property type="protein sequence ID" value="CEM30484.1"/>
    <property type="molecule type" value="Genomic_DNA"/>
</dbReference>
<evidence type="ECO:0000256" key="2">
    <source>
        <dbReference type="ARBA" id="ARBA00010849"/>
    </source>
</evidence>
<evidence type="ECO:0000313" key="5">
    <source>
        <dbReference type="EMBL" id="CEM30484.1"/>
    </source>
</evidence>
<accession>A0A0G4GKE3</accession>
<feature type="region of interest" description="Disordered" evidence="4">
    <location>
        <begin position="209"/>
        <end position="255"/>
    </location>
</feature>
<dbReference type="Pfam" id="PF13385">
    <property type="entry name" value="Laminin_G_3"/>
    <property type="match status" value="1"/>
</dbReference>
<dbReference type="GO" id="GO:0005634">
    <property type="term" value="C:nucleus"/>
    <property type="evidence" value="ECO:0007669"/>
    <property type="project" value="UniProtKB-SubCell"/>
</dbReference>
<organism evidence="5">
    <name type="scientific">Chromera velia CCMP2878</name>
    <dbReference type="NCBI Taxonomy" id="1169474"/>
    <lineage>
        <taxon>Eukaryota</taxon>
        <taxon>Sar</taxon>
        <taxon>Alveolata</taxon>
        <taxon>Colpodellida</taxon>
        <taxon>Chromeraceae</taxon>
        <taxon>Chromera</taxon>
    </lineage>
</organism>
<keyword evidence="3" id="KW-0539">Nucleus</keyword>
<evidence type="ECO:0000256" key="3">
    <source>
        <dbReference type="ARBA" id="ARBA00023242"/>
    </source>
</evidence>
<dbReference type="InterPro" id="IPR007858">
    <property type="entry name" value="Dpy-30_motif"/>
</dbReference>
<evidence type="ECO:0000256" key="1">
    <source>
        <dbReference type="ARBA" id="ARBA00004123"/>
    </source>
</evidence>
<dbReference type="CDD" id="cd22965">
    <property type="entry name" value="DD_DPY30_SDC1"/>
    <property type="match status" value="1"/>
</dbReference>
<dbReference type="Pfam" id="PF05186">
    <property type="entry name" value="Dpy-30"/>
    <property type="match status" value="1"/>
</dbReference>
<dbReference type="SUPFAM" id="SSF49899">
    <property type="entry name" value="Concanavalin A-like lectins/glucanases"/>
    <property type="match status" value="1"/>
</dbReference>
<reference evidence="5" key="1">
    <citation type="submission" date="2014-11" db="EMBL/GenBank/DDBJ databases">
        <authorList>
            <person name="Otto D Thomas"/>
            <person name="Naeem Raeece"/>
        </authorList>
    </citation>
    <scope>NUCLEOTIDE SEQUENCE</scope>
</reference>
<dbReference type="InterPro" id="IPR049629">
    <property type="entry name" value="DPY30_SDC1_DD"/>
</dbReference>
<comment type="similarity">
    <text evidence="2">Belongs to the dpy-30 family.</text>
</comment>
<proteinExistence type="inferred from homology"/>
<dbReference type="VEuPathDB" id="CryptoDB:Cvel_4825"/>
<protein>
    <submittedName>
        <fullName evidence="5">Uncharacterized protein</fullName>
    </submittedName>
</protein>
<name>A0A0G4GKE3_9ALVE</name>
<dbReference type="Gene3D" id="1.20.890.10">
    <property type="entry name" value="cAMP-dependent protein kinase regulatory subunit, dimerization-anchoring domain"/>
    <property type="match status" value="1"/>
</dbReference>
<comment type="subcellular location">
    <subcellularLocation>
        <location evidence="1">Nucleus</location>
    </subcellularLocation>
</comment>
<dbReference type="AlphaFoldDB" id="A0A0G4GKE3"/>
<dbReference type="Gene3D" id="2.60.120.200">
    <property type="match status" value="1"/>
</dbReference>
<sequence length="302" mass="33052">MSPPKYHEVLVPESGSKIPFHIPSAAEGVGALPPNFLPDTPADFSVAFRFRLDGPQRPHAGLVTKCWMPSNEQDGHRVFRGWKTYVTPEGQIGAIAAGNLDFYAGLRTPLSQPILDGRWHDVVLSVSSTKMTIWLDGVPTPEDPDVWGKKTGARCQNNTEFGRISSDGPLLIGSDYLYGEERYLKGEIPVVHIYCKALEDADKVAESTQALHAVSESAQQAQPVPPPSNTTPEAEGARGADKKKTPPEDSMSARQYLDATVVPTLLPAMNEVAMQKPEDPIEFLARYLLQNNPLKKNGTKKK</sequence>
<dbReference type="InterPro" id="IPR013320">
    <property type="entry name" value="ConA-like_dom_sf"/>
</dbReference>